<dbReference type="InterPro" id="IPR011006">
    <property type="entry name" value="CheY-like_superfamily"/>
</dbReference>
<name>A0A0F9V5I3_9ZZZZ</name>
<keyword evidence="5" id="KW-0597">Phosphoprotein</keyword>
<keyword evidence="7" id="KW-0547">Nucleotide-binding</keyword>
<dbReference type="InterPro" id="IPR003661">
    <property type="entry name" value="HisK_dim/P_dom"/>
</dbReference>
<dbReference type="InterPro" id="IPR036097">
    <property type="entry name" value="HisK_dim/P_sf"/>
</dbReference>
<feature type="domain" description="Histidine kinase" evidence="13">
    <location>
        <begin position="271"/>
        <end position="493"/>
    </location>
</feature>
<protein>
    <recommendedName>
        <fullName evidence="3">histidine kinase</fullName>
        <ecNumber evidence="3">2.7.13.3</ecNumber>
    </recommendedName>
</protein>
<dbReference type="GO" id="GO:0005524">
    <property type="term" value="F:ATP binding"/>
    <property type="evidence" value="ECO:0007669"/>
    <property type="project" value="UniProtKB-KW"/>
</dbReference>
<feature type="coiled-coil region" evidence="11">
    <location>
        <begin position="223"/>
        <end position="257"/>
    </location>
</feature>
<comment type="catalytic activity">
    <reaction evidence="1">
        <text>ATP + protein L-histidine = ADP + protein N-phospho-L-histidine.</text>
        <dbReference type="EC" id="2.7.13.3"/>
    </reaction>
</comment>
<evidence type="ECO:0000256" key="3">
    <source>
        <dbReference type="ARBA" id="ARBA00012438"/>
    </source>
</evidence>
<organism evidence="16">
    <name type="scientific">marine sediment metagenome</name>
    <dbReference type="NCBI Taxonomy" id="412755"/>
    <lineage>
        <taxon>unclassified sequences</taxon>
        <taxon>metagenomes</taxon>
        <taxon>ecological metagenomes</taxon>
    </lineage>
</organism>
<dbReference type="Gene3D" id="6.10.340.10">
    <property type="match status" value="1"/>
</dbReference>
<dbReference type="SUPFAM" id="SSF55874">
    <property type="entry name" value="ATPase domain of HSP90 chaperone/DNA topoisomerase II/histidine kinase"/>
    <property type="match status" value="1"/>
</dbReference>
<evidence type="ECO:0000256" key="1">
    <source>
        <dbReference type="ARBA" id="ARBA00000085"/>
    </source>
</evidence>
<dbReference type="SMART" id="SM00388">
    <property type="entry name" value="HisKA"/>
    <property type="match status" value="1"/>
</dbReference>
<evidence type="ECO:0000259" key="15">
    <source>
        <dbReference type="PROSITE" id="PS50885"/>
    </source>
</evidence>
<dbReference type="CDD" id="cd17546">
    <property type="entry name" value="REC_hyHK_CKI1_RcsC-like"/>
    <property type="match status" value="1"/>
</dbReference>
<dbReference type="SMART" id="SM00304">
    <property type="entry name" value="HAMP"/>
    <property type="match status" value="1"/>
</dbReference>
<evidence type="ECO:0000256" key="8">
    <source>
        <dbReference type="ARBA" id="ARBA00022777"/>
    </source>
</evidence>
<comment type="subcellular location">
    <subcellularLocation>
        <location evidence="2">Cell inner membrane</location>
        <topology evidence="2">Multi-pass membrane protein</topology>
    </subcellularLocation>
</comment>
<dbReference type="Pfam" id="PF09984">
    <property type="entry name" value="sCache_4"/>
    <property type="match status" value="1"/>
</dbReference>
<sequence length="643" mass="70555">MKLWEHGSIHNRLIIIALAPALLLGLVVFAYFVSARLDDVDRQLVETGELISRQLASTTEYGVITGNTSELQNLVKGTLEIPLIISVGIYNRDGSRLIERSKGSAQAREKELLTFTADIMRQRISLPTERFLLDVPASQTDDSRSYLGQVKVSLSRRAFSDKQNEILMRALLLAGAVMLAALFLAIRLSRALSRPLAEMSQAVHALQEGKLETRLAVRDKHEIGQLMHNINALAHNLEQAEQQQHQTIKQLTTAREEAESANSAKSEFLAMMSHELRTPMNGVMGMLQLLETTVLNDEQKEYVQIAGESTDHLLKVINDILDFSRIENGALALEAISFNLPQQILTSVAVFEHTAAQKGLHLITDIHGDPETTSVVGDPTRIRQILVNLIGNALKFTEHGDIRVTADWTTDEAGRVWLQCQVADTGIGIAPERLENMFEAFQQEDSSTSRRFGGTGLGLSIARTFARSMGGDLHATSVVGEGSCFILSIPLAVAEQSPDIKEPELITEAQSSACPVLLVEDNPVNQMVIEGMLHSLSLNAVVASNGRQALDYLRTSPTGFAAVLMDIRLPDMDGIAVYQAYQQQCIELSVAPVPCIALTASALDSDRKRCQNAGMQGFLSKPLARQSLQKVLDRWLPHLPGSH</sequence>
<feature type="transmembrane region" description="Helical" evidence="12">
    <location>
        <begin position="12"/>
        <end position="33"/>
    </location>
</feature>
<keyword evidence="4" id="KW-0997">Cell inner membrane</keyword>
<dbReference type="EC" id="2.7.13.3" evidence="3"/>
<reference evidence="16" key="1">
    <citation type="journal article" date="2015" name="Nature">
        <title>Complex archaea that bridge the gap between prokaryotes and eukaryotes.</title>
        <authorList>
            <person name="Spang A."/>
            <person name="Saw J.H."/>
            <person name="Jorgensen S.L."/>
            <person name="Zaremba-Niedzwiedzka K."/>
            <person name="Martijn J."/>
            <person name="Lind A.E."/>
            <person name="van Eijk R."/>
            <person name="Schleper C."/>
            <person name="Guy L."/>
            <person name="Ettema T.J."/>
        </authorList>
    </citation>
    <scope>NUCLEOTIDE SEQUENCE</scope>
</reference>
<evidence type="ECO:0000256" key="6">
    <source>
        <dbReference type="ARBA" id="ARBA00022679"/>
    </source>
</evidence>
<dbReference type="Gene3D" id="3.30.565.10">
    <property type="entry name" value="Histidine kinase-like ATPase, C-terminal domain"/>
    <property type="match status" value="1"/>
</dbReference>
<keyword evidence="6" id="KW-0808">Transferase</keyword>
<keyword evidence="12" id="KW-0472">Membrane</keyword>
<dbReference type="AlphaFoldDB" id="A0A0F9V5I3"/>
<dbReference type="Gene3D" id="1.10.287.130">
    <property type="match status" value="1"/>
</dbReference>
<evidence type="ECO:0000256" key="10">
    <source>
        <dbReference type="ARBA" id="ARBA00023012"/>
    </source>
</evidence>
<dbReference type="PRINTS" id="PR00344">
    <property type="entry name" value="BCTRLSENSOR"/>
</dbReference>
<dbReference type="PROSITE" id="PS50109">
    <property type="entry name" value="HIS_KIN"/>
    <property type="match status" value="1"/>
</dbReference>
<dbReference type="FunFam" id="1.10.287.130:FF:000002">
    <property type="entry name" value="Two-component osmosensing histidine kinase"/>
    <property type="match status" value="1"/>
</dbReference>
<dbReference type="Pfam" id="PF00512">
    <property type="entry name" value="HisKA"/>
    <property type="match status" value="1"/>
</dbReference>
<dbReference type="GO" id="GO:0000155">
    <property type="term" value="F:phosphorelay sensor kinase activity"/>
    <property type="evidence" value="ECO:0007669"/>
    <property type="project" value="InterPro"/>
</dbReference>
<dbReference type="PROSITE" id="PS50110">
    <property type="entry name" value="RESPONSE_REGULATORY"/>
    <property type="match status" value="1"/>
</dbReference>
<evidence type="ECO:0000313" key="16">
    <source>
        <dbReference type="EMBL" id="KKO00496.1"/>
    </source>
</evidence>
<evidence type="ECO:0000256" key="11">
    <source>
        <dbReference type="SAM" id="Coils"/>
    </source>
</evidence>
<dbReference type="Pfam" id="PF00672">
    <property type="entry name" value="HAMP"/>
    <property type="match status" value="1"/>
</dbReference>
<keyword evidence="9" id="KW-0067">ATP-binding</keyword>
<dbReference type="CDD" id="cd06225">
    <property type="entry name" value="HAMP"/>
    <property type="match status" value="1"/>
</dbReference>
<dbReference type="SUPFAM" id="SSF52172">
    <property type="entry name" value="CheY-like"/>
    <property type="match status" value="1"/>
</dbReference>
<feature type="domain" description="HAMP" evidence="15">
    <location>
        <begin position="190"/>
        <end position="242"/>
    </location>
</feature>
<comment type="caution">
    <text evidence="16">The sequence shown here is derived from an EMBL/GenBank/DDBJ whole genome shotgun (WGS) entry which is preliminary data.</text>
</comment>
<proteinExistence type="predicted"/>
<dbReference type="Pfam" id="PF00072">
    <property type="entry name" value="Response_reg"/>
    <property type="match status" value="1"/>
</dbReference>
<dbReference type="InterPro" id="IPR003594">
    <property type="entry name" value="HATPase_dom"/>
</dbReference>
<dbReference type="InterPro" id="IPR005467">
    <property type="entry name" value="His_kinase_dom"/>
</dbReference>
<keyword evidence="10" id="KW-0902">Two-component regulatory system</keyword>
<dbReference type="CDD" id="cd00082">
    <property type="entry name" value="HisKA"/>
    <property type="match status" value="1"/>
</dbReference>
<dbReference type="InterPro" id="IPR001789">
    <property type="entry name" value="Sig_transdc_resp-reg_receiver"/>
</dbReference>
<evidence type="ECO:0000256" key="9">
    <source>
        <dbReference type="ARBA" id="ARBA00022840"/>
    </source>
</evidence>
<dbReference type="SUPFAM" id="SSF158472">
    <property type="entry name" value="HAMP domain-like"/>
    <property type="match status" value="1"/>
</dbReference>
<keyword evidence="12" id="KW-1133">Transmembrane helix</keyword>
<keyword evidence="11" id="KW-0175">Coiled coil</keyword>
<evidence type="ECO:0000259" key="13">
    <source>
        <dbReference type="PROSITE" id="PS50109"/>
    </source>
</evidence>
<dbReference type="InterPro" id="IPR019247">
    <property type="entry name" value="Histidine_kinase_BarA_N"/>
</dbReference>
<evidence type="ECO:0000256" key="7">
    <source>
        <dbReference type="ARBA" id="ARBA00022741"/>
    </source>
</evidence>
<dbReference type="CDD" id="cd16922">
    <property type="entry name" value="HATPase_EvgS-ArcB-TorS-like"/>
    <property type="match status" value="1"/>
</dbReference>
<gene>
    <name evidence="16" type="ORF">LCGC14_0125870</name>
</gene>
<dbReference type="PANTHER" id="PTHR45339:SF1">
    <property type="entry name" value="HYBRID SIGNAL TRANSDUCTION HISTIDINE KINASE J"/>
    <property type="match status" value="1"/>
</dbReference>
<dbReference type="Gene3D" id="3.40.50.2300">
    <property type="match status" value="1"/>
</dbReference>
<feature type="transmembrane region" description="Helical" evidence="12">
    <location>
        <begin position="166"/>
        <end position="186"/>
    </location>
</feature>
<evidence type="ECO:0000256" key="4">
    <source>
        <dbReference type="ARBA" id="ARBA00022519"/>
    </source>
</evidence>
<evidence type="ECO:0000256" key="5">
    <source>
        <dbReference type="ARBA" id="ARBA00022553"/>
    </source>
</evidence>
<dbReference type="InterPro" id="IPR004358">
    <property type="entry name" value="Sig_transdc_His_kin-like_C"/>
</dbReference>
<keyword evidence="8" id="KW-0418">Kinase</keyword>
<dbReference type="FunFam" id="3.30.565.10:FF:000010">
    <property type="entry name" value="Sensor histidine kinase RcsC"/>
    <property type="match status" value="1"/>
</dbReference>
<dbReference type="PANTHER" id="PTHR45339">
    <property type="entry name" value="HYBRID SIGNAL TRANSDUCTION HISTIDINE KINASE J"/>
    <property type="match status" value="1"/>
</dbReference>
<evidence type="ECO:0000256" key="12">
    <source>
        <dbReference type="SAM" id="Phobius"/>
    </source>
</evidence>
<dbReference type="GO" id="GO:0005886">
    <property type="term" value="C:plasma membrane"/>
    <property type="evidence" value="ECO:0007669"/>
    <property type="project" value="UniProtKB-SubCell"/>
</dbReference>
<keyword evidence="4" id="KW-1003">Cell membrane</keyword>
<dbReference type="SMART" id="SM00387">
    <property type="entry name" value="HATPase_c"/>
    <property type="match status" value="1"/>
</dbReference>
<dbReference type="PROSITE" id="PS50885">
    <property type="entry name" value="HAMP"/>
    <property type="match status" value="1"/>
</dbReference>
<dbReference type="InterPro" id="IPR036890">
    <property type="entry name" value="HATPase_C_sf"/>
</dbReference>
<evidence type="ECO:0000259" key="14">
    <source>
        <dbReference type="PROSITE" id="PS50110"/>
    </source>
</evidence>
<feature type="domain" description="Response regulatory" evidence="14">
    <location>
        <begin position="515"/>
        <end position="636"/>
    </location>
</feature>
<dbReference type="InterPro" id="IPR003660">
    <property type="entry name" value="HAMP_dom"/>
</dbReference>
<dbReference type="Pfam" id="PF02518">
    <property type="entry name" value="HATPase_c"/>
    <property type="match status" value="1"/>
</dbReference>
<accession>A0A0F9V5I3</accession>
<dbReference type="SMART" id="SM00448">
    <property type="entry name" value="REC"/>
    <property type="match status" value="1"/>
</dbReference>
<evidence type="ECO:0000256" key="2">
    <source>
        <dbReference type="ARBA" id="ARBA00004429"/>
    </source>
</evidence>
<dbReference type="SUPFAM" id="SSF47384">
    <property type="entry name" value="Homodimeric domain of signal transducing histidine kinase"/>
    <property type="match status" value="1"/>
</dbReference>
<keyword evidence="12" id="KW-0812">Transmembrane</keyword>
<dbReference type="EMBL" id="LAZR01000040">
    <property type="protein sequence ID" value="KKO00496.1"/>
    <property type="molecule type" value="Genomic_DNA"/>
</dbReference>